<keyword evidence="3" id="KW-0813">Transport</keyword>
<keyword evidence="5" id="KW-0812">Transmembrane</keyword>
<dbReference type="Gene3D" id="1.20.1600.10">
    <property type="entry name" value="Outer membrane efflux proteins (OEP)"/>
    <property type="match status" value="1"/>
</dbReference>
<reference evidence="8 9" key="1">
    <citation type="submission" date="2023-09" db="EMBL/GenBank/DDBJ databases">
        <authorList>
            <person name="Rey-Velasco X."/>
        </authorList>
    </citation>
    <scope>NUCLEOTIDE SEQUENCE [LARGE SCALE GENOMIC DNA]</scope>
    <source>
        <strain evidence="8 9">F390</strain>
    </source>
</reference>
<evidence type="ECO:0000256" key="6">
    <source>
        <dbReference type="ARBA" id="ARBA00023136"/>
    </source>
</evidence>
<comment type="similarity">
    <text evidence="2">Belongs to the outer membrane factor (OMF) (TC 1.B.17) family.</text>
</comment>
<keyword evidence="9" id="KW-1185">Reference proteome</keyword>
<proteinExistence type="inferred from homology"/>
<name>A0ABU2ZLJ1_9SPHN</name>
<evidence type="ECO:0000256" key="1">
    <source>
        <dbReference type="ARBA" id="ARBA00004442"/>
    </source>
</evidence>
<evidence type="ECO:0000256" key="5">
    <source>
        <dbReference type="ARBA" id="ARBA00022692"/>
    </source>
</evidence>
<evidence type="ECO:0000313" key="9">
    <source>
        <dbReference type="Proteomes" id="UP001259803"/>
    </source>
</evidence>
<dbReference type="PANTHER" id="PTHR30026:SF22">
    <property type="entry name" value="OUTER MEMBRANE EFFLUX PROTEIN"/>
    <property type="match status" value="1"/>
</dbReference>
<organism evidence="8 9">
    <name type="scientific">Croceicoccus esteveae</name>
    <dbReference type="NCBI Taxonomy" id="3075597"/>
    <lineage>
        <taxon>Bacteria</taxon>
        <taxon>Pseudomonadati</taxon>
        <taxon>Pseudomonadota</taxon>
        <taxon>Alphaproteobacteria</taxon>
        <taxon>Sphingomonadales</taxon>
        <taxon>Erythrobacteraceae</taxon>
        <taxon>Croceicoccus</taxon>
    </lineage>
</organism>
<dbReference type="SUPFAM" id="SSF56954">
    <property type="entry name" value="Outer membrane efflux proteins (OEP)"/>
    <property type="match status" value="1"/>
</dbReference>
<sequence>MVFKGGVAISGLMLMLVVPTGMITAQDVYGPPVPGDVAGAVVSLDPPAAVPDVLGATAWLAVHTYPSIRAAEATIQASGAEVRAAKWRRFPGVTVAARAGRDRNNVFSPELRINQPLWTGGRITGGIARAEAVQDTAEAQLGETVQDLTLQAVNAYYGVVAATRREEILKKSLQEHQRLVESMARRVEQEVSPRSDLELATSRTAQVRQQLSLTIAQRYTNLQRLAELTGRTEFELGPVPEYSPSLHHPPTTAAVVQALACDPTRRRLLAEADIAEAERKIAQGAILPRVGVQLSQDDDFGTRFGLIVSAQTEGGLSSLSAAEGARLRAQASDLQISVVEREIREQIVLDVVENTTSAGTIESSSVAALATEQVTESFVRQFITGRRTWLDVMNAVREGTSAELTLVDAQITAMASAARLLLRTCEWRPDLMGADPAATGPATTGIAPAIVPAGLTPYQPAYQPVDPNAANLEPVSE</sequence>
<dbReference type="RefSeq" id="WP_311341748.1">
    <property type="nucleotide sequence ID" value="NZ_JAVRHS010000021.1"/>
</dbReference>
<dbReference type="PANTHER" id="PTHR30026">
    <property type="entry name" value="OUTER MEMBRANE PROTEIN TOLC"/>
    <property type="match status" value="1"/>
</dbReference>
<dbReference type="Pfam" id="PF02321">
    <property type="entry name" value="OEP"/>
    <property type="match status" value="1"/>
</dbReference>
<keyword evidence="7" id="KW-0998">Cell outer membrane</keyword>
<gene>
    <name evidence="8" type="ORF">RM533_13480</name>
</gene>
<keyword evidence="4" id="KW-1134">Transmembrane beta strand</keyword>
<dbReference type="Proteomes" id="UP001259803">
    <property type="component" value="Unassembled WGS sequence"/>
</dbReference>
<dbReference type="InterPro" id="IPR003423">
    <property type="entry name" value="OMP_efflux"/>
</dbReference>
<keyword evidence="6" id="KW-0472">Membrane</keyword>
<evidence type="ECO:0000256" key="7">
    <source>
        <dbReference type="ARBA" id="ARBA00023237"/>
    </source>
</evidence>
<evidence type="ECO:0000256" key="4">
    <source>
        <dbReference type="ARBA" id="ARBA00022452"/>
    </source>
</evidence>
<comment type="caution">
    <text evidence="8">The sequence shown here is derived from an EMBL/GenBank/DDBJ whole genome shotgun (WGS) entry which is preliminary data.</text>
</comment>
<dbReference type="InterPro" id="IPR051906">
    <property type="entry name" value="TolC-like"/>
</dbReference>
<evidence type="ECO:0000313" key="8">
    <source>
        <dbReference type="EMBL" id="MDT0577174.1"/>
    </source>
</evidence>
<protein>
    <submittedName>
        <fullName evidence="8">TolC family protein</fullName>
    </submittedName>
</protein>
<evidence type="ECO:0000256" key="2">
    <source>
        <dbReference type="ARBA" id="ARBA00007613"/>
    </source>
</evidence>
<evidence type="ECO:0000256" key="3">
    <source>
        <dbReference type="ARBA" id="ARBA00022448"/>
    </source>
</evidence>
<dbReference type="EMBL" id="JAVRHS010000021">
    <property type="protein sequence ID" value="MDT0577174.1"/>
    <property type="molecule type" value="Genomic_DNA"/>
</dbReference>
<comment type="subcellular location">
    <subcellularLocation>
        <location evidence="1">Cell outer membrane</location>
    </subcellularLocation>
</comment>
<accession>A0ABU2ZLJ1</accession>